<accession>A0AAE8SE77</accession>
<comment type="caution">
    <text evidence="5">The sequence shown here is derived from an EMBL/GenBank/DDBJ whole genome shotgun (WGS) entry which is preliminary data.</text>
</comment>
<dbReference type="GO" id="GO:0008270">
    <property type="term" value="F:zinc ion binding"/>
    <property type="evidence" value="ECO:0007669"/>
    <property type="project" value="UniProtKB-KW"/>
</dbReference>
<evidence type="ECO:0000313" key="5">
    <source>
        <dbReference type="EMBL" id="SPJ72585.1"/>
    </source>
</evidence>
<keyword evidence="2" id="KW-0863">Zinc-finger</keyword>
<gene>
    <name evidence="5" type="ORF">FTOL_02314</name>
</gene>
<evidence type="ECO:0008006" key="7">
    <source>
        <dbReference type="Google" id="ProtNLM"/>
    </source>
</evidence>
<organism evidence="5 6">
    <name type="scientific">Fusarium torulosum</name>
    <dbReference type="NCBI Taxonomy" id="33205"/>
    <lineage>
        <taxon>Eukaryota</taxon>
        <taxon>Fungi</taxon>
        <taxon>Dikarya</taxon>
        <taxon>Ascomycota</taxon>
        <taxon>Pezizomycotina</taxon>
        <taxon>Sordariomycetes</taxon>
        <taxon>Hypocreomycetidae</taxon>
        <taxon>Hypocreales</taxon>
        <taxon>Nectriaceae</taxon>
        <taxon>Fusarium</taxon>
    </lineage>
</organism>
<dbReference type="InterPro" id="IPR017907">
    <property type="entry name" value="Znf_RING_CS"/>
</dbReference>
<sequence>MAAAEETTMPQHVLSTEGDVPQLIIDFRAVRILLEAVATVPVDGNDAAVETSAETDIVATESTQQPFQQATIAPPSAELSFSEEEAFGDAPMCTSDIVDAAVPAEDISSSTGATIASPVSSVDSVVSATPATASGEVAPYEADGAPHHSHDKSEAESDIYTDHNAGATRKSDFQVRLEKVSKTKLSGFANTALSFLPRTGVGHILRNQKRDVGRLTSSSNTTSLALKANGPDTLDMETSPIITHDEEEEDLISFDIIPCHNTNHSTSQTPTDASSAHGTIQPASLVETVPVSEAISGADIANITEVDIAYAAAAAAAVAAALVLASAIVSASETGTEDTAKCAKCGKGRDAPLVKCACSHEYCQNCLGLLIEDSIRDRAPFPPDCCNLPLPVDANSSSFDPMILREFFAKKFEVGCKTPTKNDGKFSSVPTPPTEDSFKSQQPKVCRSSPHHKEEKLCHLCERVVAQGAVCPNCCYRCNKNREACKCPWWQERQFKNNKQAAAYQAFNPKATSFQPNRVQNVREHTRPAHPFGGIFVSQNHTSVTGLRNHGLNCQHWEVKKMKKPGPCFNCNINLPAGGWYCSQCQYLLCENCKVSRRG</sequence>
<reference evidence="5" key="1">
    <citation type="submission" date="2018-03" db="EMBL/GenBank/DDBJ databases">
        <authorList>
            <person name="Guldener U."/>
        </authorList>
    </citation>
    <scope>NUCLEOTIDE SEQUENCE</scope>
</reference>
<dbReference type="Proteomes" id="UP001187734">
    <property type="component" value="Unassembled WGS sequence"/>
</dbReference>
<proteinExistence type="predicted"/>
<evidence type="ECO:0000256" key="3">
    <source>
        <dbReference type="ARBA" id="ARBA00022833"/>
    </source>
</evidence>
<keyword evidence="1" id="KW-0479">Metal-binding</keyword>
<dbReference type="AlphaFoldDB" id="A0AAE8SE77"/>
<dbReference type="PROSITE" id="PS00518">
    <property type="entry name" value="ZF_RING_1"/>
    <property type="match status" value="1"/>
</dbReference>
<evidence type="ECO:0000313" key="6">
    <source>
        <dbReference type="Proteomes" id="UP001187734"/>
    </source>
</evidence>
<feature type="region of interest" description="Disordered" evidence="4">
    <location>
        <begin position="138"/>
        <end position="165"/>
    </location>
</feature>
<evidence type="ECO:0000256" key="4">
    <source>
        <dbReference type="SAM" id="MobiDB-lite"/>
    </source>
</evidence>
<evidence type="ECO:0000256" key="2">
    <source>
        <dbReference type="ARBA" id="ARBA00022771"/>
    </source>
</evidence>
<dbReference type="EMBL" id="ONZP01000069">
    <property type="protein sequence ID" value="SPJ72585.1"/>
    <property type="molecule type" value="Genomic_DNA"/>
</dbReference>
<feature type="compositionally biased region" description="Basic and acidic residues" evidence="4">
    <location>
        <begin position="144"/>
        <end position="155"/>
    </location>
</feature>
<name>A0AAE8SE77_9HYPO</name>
<protein>
    <recommendedName>
        <fullName evidence="7">RING-type domain-containing protein</fullName>
    </recommendedName>
</protein>
<feature type="region of interest" description="Disordered" evidence="4">
    <location>
        <begin position="423"/>
        <end position="446"/>
    </location>
</feature>
<feature type="region of interest" description="Disordered" evidence="4">
    <location>
        <begin position="213"/>
        <end position="236"/>
    </location>
</feature>
<evidence type="ECO:0000256" key="1">
    <source>
        <dbReference type="ARBA" id="ARBA00022723"/>
    </source>
</evidence>
<feature type="compositionally biased region" description="Low complexity" evidence="4">
    <location>
        <begin position="215"/>
        <end position="226"/>
    </location>
</feature>
<keyword evidence="6" id="KW-1185">Reference proteome</keyword>
<keyword evidence="3" id="KW-0862">Zinc</keyword>